<comment type="caution">
    <text evidence="3">The sequence shown here is derived from an EMBL/GenBank/DDBJ whole genome shotgun (WGS) entry which is preliminary data.</text>
</comment>
<accession>A0ABQ5B0V3</accession>
<evidence type="ECO:0000259" key="2">
    <source>
        <dbReference type="Pfam" id="PF00078"/>
    </source>
</evidence>
<dbReference type="GO" id="GO:0003964">
    <property type="term" value="F:RNA-directed DNA polymerase activity"/>
    <property type="evidence" value="ECO:0007669"/>
    <property type="project" value="UniProtKB-KW"/>
</dbReference>
<dbReference type="Gene3D" id="2.40.70.10">
    <property type="entry name" value="Acid Proteases"/>
    <property type="match status" value="1"/>
</dbReference>
<reference evidence="3" key="1">
    <citation type="journal article" date="2022" name="Int. J. Mol. Sci.">
        <title>Draft Genome of Tanacetum Coccineum: Genomic Comparison of Closely Related Tanacetum-Family Plants.</title>
        <authorList>
            <person name="Yamashiro T."/>
            <person name="Shiraishi A."/>
            <person name="Nakayama K."/>
            <person name="Satake H."/>
        </authorList>
    </citation>
    <scope>NUCLEOTIDE SEQUENCE</scope>
</reference>
<dbReference type="PANTHER" id="PTHR24559">
    <property type="entry name" value="TRANSPOSON TY3-I GAG-POL POLYPROTEIN"/>
    <property type="match status" value="1"/>
</dbReference>
<evidence type="ECO:0000313" key="3">
    <source>
        <dbReference type="EMBL" id="GJT07036.1"/>
    </source>
</evidence>
<dbReference type="CDD" id="cd01647">
    <property type="entry name" value="RT_LTR"/>
    <property type="match status" value="1"/>
</dbReference>
<dbReference type="PANTHER" id="PTHR24559:SF444">
    <property type="entry name" value="REVERSE TRANSCRIPTASE DOMAIN-CONTAINING PROTEIN"/>
    <property type="match status" value="1"/>
</dbReference>
<dbReference type="CDD" id="cd00303">
    <property type="entry name" value="retropepsin_like"/>
    <property type="match status" value="1"/>
</dbReference>
<keyword evidence="3" id="KW-0695">RNA-directed DNA polymerase</keyword>
<dbReference type="SUPFAM" id="SSF56672">
    <property type="entry name" value="DNA/RNA polymerases"/>
    <property type="match status" value="1"/>
</dbReference>
<dbReference type="InterPro" id="IPR053134">
    <property type="entry name" value="RNA-dir_DNA_polymerase"/>
</dbReference>
<dbReference type="Pfam" id="PF00078">
    <property type="entry name" value="RVT_1"/>
    <property type="match status" value="1"/>
</dbReference>
<evidence type="ECO:0000313" key="4">
    <source>
        <dbReference type="Proteomes" id="UP001151760"/>
    </source>
</evidence>
<dbReference type="EMBL" id="BQNB010012718">
    <property type="protein sequence ID" value="GJT07036.1"/>
    <property type="molecule type" value="Genomic_DNA"/>
</dbReference>
<dbReference type="InterPro" id="IPR043128">
    <property type="entry name" value="Rev_trsase/Diguanyl_cyclase"/>
</dbReference>
<keyword evidence="3" id="KW-0548">Nucleotidyltransferase</keyword>
<proteinExistence type="predicted"/>
<dbReference type="Proteomes" id="UP001151760">
    <property type="component" value="Unassembled WGS sequence"/>
</dbReference>
<sequence>MSNQTNELKNMMASFFQMNTASSSGTGSLPSNTVANPRGNLKAITTRSGISYDGPLIPSLPKVVEWEPEVTKDTVQPSTKNIQPPVVQIQAPIDEPVVAPNPKPSIPYPSRANKQKLREKDDKLASKFVEIFRELHFELSFADALLHMPKFASMFKSLLNNKEKLFDIAKTPVNENCSAVILKKLPEKLGDPDKFLIPCDFPELVECLALANIGASINLMPLSIWKKLSLPELTPTQIILELADRLTTSPSGIVGDVFVKVGKFYFPADFIVVDYIIDPRVPLILGRPFLRTVRALIDVYGEELTLRVDDEAITFNVGQTSRYSYNDDVSINRIDVIDVACEEYAQEVLGFLDSSTRIDDDDFDPEGDLLLLEKLLNDDPSSPLPPKELHVEELKIVKSSIDDPPELELKDLPSHLEYAFLEGTDKLPVIIAKNLKEDEKVRLLKDDCKLAIQHQRRVNPKIHEVIKKEVIKLLDAGLIYPISDSPWVSPVHCVPKKGGMTLNDATRKDHFPLPFMDQMLERLVGNEYYCFLDGFSGYFQILIDLQDQEKTTFTCPYGKFSYRRMPFGLCNAPGTFQRCMMAIFHDMIEETMEVFMDDFSIFGDSFSSCLSHLDKMLKRCEDTNLVLNWEKCHFMVKEGIVLGHKISKSGIEVDKAKVDVIAKLPHPTSVKGIQRAENLAADHLSRLENPHQDVLENKEITETFPLETLGMVTFRGDSSTPWFADIANYHAGNFIVKGMSSQQKKKFFKDKLLTSSQLAIMGLPGDIMVPTTLQRKFLTQDYFGLPFTAMPMTWSPVVTLVSVREKSHNEMKCLKTYSPSLHRVSPTNKWASVVSNRGLKRILERTVGEHRASWSDKLDDAFWAFRTVFKTPIGCTPYKLVYGKACHLPIELEHKAYWALKHCNYDLVTAGDHQKVQMNELNELHDQASENSLIY</sequence>
<dbReference type="InterPro" id="IPR043502">
    <property type="entry name" value="DNA/RNA_pol_sf"/>
</dbReference>
<name>A0ABQ5B0V3_9ASTR</name>
<gene>
    <name evidence="3" type="ORF">Tco_0841498</name>
</gene>
<feature type="domain" description="Reverse transcriptase" evidence="2">
    <location>
        <begin position="501"/>
        <end position="646"/>
    </location>
</feature>
<protein>
    <submittedName>
        <fullName evidence="3">Reverse transcriptase domain-containing protein</fullName>
    </submittedName>
</protein>
<organism evidence="3 4">
    <name type="scientific">Tanacetum coccineum</name>
    <dbReference type="NCBI Taxonomy" id="301880"/>
    <lineage>
        <taxon>Eukaryota</taxon>
        <taxon>Viridiplantae</taxon>
        <taxon>Streptophyta</taxon>
        <taxon>Embryophyta</taxon>
        <taxon>Tracheophyta</taxon>
        <taxon>Spermatophyta</taxon>
        <taxon>Magnoliopsida</taxon>
        <taxon>eudicotyledons</taxon>
        <taxon>Gunneridae</taxon>
        <taxon>Pentapetalae</taxon>
        <taxon>asterids</taxon>
        <taxon>campanulids</taxon>
        <taxon>Asterales</taxon>
        <taxon>Asteraceae</taxon>
        <taxon>Asteroideae</taxon>
        <taxon>Anthemideae</taxon>
        <taxon>Anthemidinae</taxon>
        <taxon>Tanacetum</taxon>
    </lineage>
</organism>
<dbReference type="InterPro" id="IPR000477">
    <property type="entry name" value="RT_dom"/>
</dbReference>
<evidence type="ECO:0000256" key="1">
    <source>
        <dbReference type="SAM" id="MobiDB-lite"/>
    </source>
</evidence>
<dbReference type="Gene3D" id="3.10.10.10">
    <property type="entry name" value="HIV Type 1 Reverse Transcriptase, subunit A, domain 1"/>
    <property type="match status" value="1"/>
</dbReference>
<keyword evidence="3" id="KW-0808">Transferase</keyword>
<dbReference type="Gene3D" id="3.30.420.10">
    <property type="entry name" value="Ribonuclease H-like superfamily/Ribonuclease H"/>
    <property type="match status" value="1"/>
</dbReference>
<feature type="region of interest" description="Disordered" evidence="1">
    <location>
        <begin position="93"/>
        <end position="118"/>
    </location>
</feature>
<dbReference type="InterPro" id="IPR021109">
    <property type="entry name" value="Peptidase_aspartic_dom_sf"/>
</dbReference>
<dbReference type="Gene3D" id="3.30.70.270">
    <property type="match status" value="1"/>
</dbReference>
<keyword evidence="4" id="KW-1185">Reference proteome</keyword>
<dbReference type="InterPro" id="IPR036397">
    <property type="entry name" value="RNaseH_sf"/>
</dbReference>
<reference evidence="3" key="2">
    <citation type="submission" date="2022-01" db="EMBL/GenBank/DDBJ databases">
        <authorList>
            <person name="Yamashiro T."/>
            <person name="Shiraishi A."/>
            <person name="Satake H."/>
            <person name="Nakayama K."/>
        </authorList>
    </citation>
    <scope>NUCLEOTIDE SEQUENCE</scope>
</reference>